<accession>A0A1V1P8Z9</accession>
<gene>
    <name evidence="1" type="ORF">OMM_08191</name>
</gene>
<reference evidence="2" key="1">
    <citation type="submission" date="2012-11" db="EMBL/GenBank/DDBJ databases">
        <authorList>
            <person name="Lucero-Rivera Y.E."/>
            <person name="Tovar-Ramirez D."/>
        </authorList>
    </citation>
    <scope>NUCLEOTIDE SEQUENCE [LARGE SCALE GENOMIC DNA]</scope>
    <source>
        <strain evidence="2">Araruama</strain>
    </source>
</reference>
<evidence type="ECO:0000313" key="1">
    <source>
        <dbReference type="EMBL" id="ETR71331.1"/>
    </source>
</evidence>
<dbReference type="EMBL" id="ATBP01000284">
    <property type="protein sequence ID" value="ETR71331.1"/>
    <property type="molecule type" value="Genomic_DNA"/>
</dbReference>
<sequence length="112" mass="13261">MLIIKMEKDKMRTNNTIEELIKCPKYIFDAKPSQGMAIDKKSALIKRKNLYLKSEDKKNQFSVFMRQNTMLIEQFSIGLLYKFESLNYRKVTLVRYNGAHYGKNVIMVRKSI</sequence>
<evidence type="ECO:0000313" key="2">
    <source>
        <dbReference type="Proteomes" id="UP000189670"/>
    </source>
</evidence>
<proteinExistence type="predicted"/>
<protein>
    <submittedName>
        <fullName evidence="1">Uncharacterized protein</fullName>
    </submittedName>
</protein>
<dbReference type="AlphaFoldDB" id="A0A1V1P8Z9"/>
<dbReference type="Proteomes" id="UP000189670">
    <property type="component" value="Unassembled WGS sequence"/>
</dbReference>
<organism evidence="1 2">
    <name type="scientific">Candidatus Magnetoglobus multicellularis str. Araruama</name>
    <dbReference type="NCBI Taxonomy" id="890399"/>
    <lineage>
        <taxon>Bacteria</taxon>
        <taxon>Pseudomonadati</taxon>
        <taxon>Thermodesulfobacteriota</taxon>
        <taxon>Desulfobacteria</taxon>
        <taxon>Desulfobacterales</taxon>
        <taxon>Desulfobacteraceae</taxon>
        <taxon>Candidatus Magnetoglobus</taxon>
    </lineage>
</organism>
<name>A0A1V1P8Z9_9BACT</name>
<comment type="caution">
    <text evidence="1">The sequence shown here is derived from an EMBL/GenBank/DDBJ whole genome shotgun (WGS) entry which is preliminary data.</text>
</comment>